<keyword evidence="4" id="KW-0347">Helicase</keyword>
<feature type="region of interest" description="Disordered" evidence="7">
    <location>
        <begin position="743"/>
        <end position="765"/>
    </location>
</feature>
<evidence type="ECO:0000256" key="1">
    <source>
        <dbReference type="ARBA" id="ARBA00012552"/>
    </source>
</evidence>
<dbReference type="InterPro" id="IPR027417">
    <property type="entry name" value="P-loop_NTPase"/>
</dbReference>
<evidence type="ECO:0000256" key="2">
    <source>
        <dbReference type="ARBA" id="ARBA00022741"/>
    </source>
</evidence>
<dbReference type="AlphaFoldDB" id="A0AA88KKB1"/>
<dbReference type="InterPro" id="IPR007502">
    <property type="entry name" value="Helicase-assoc_dom"/>
</dbReference>
<dbReference type="PROSITE" id="PS51192">
    <property type="entry name" value="HELICASE_ATP_BIND_1"/>
    <property type="match status" value="1"/>
</dbReference>
<dbReference type="Pfam" id="PF04408">
    <property type="entry name" value="WHD_HA2"/>
    <property type="match status" value="1"/>
</dbReference>
<dbReference type="RefSeq" id="XP_044550597.1">
    <property type="nucleotide sequence ID" value="XM_044691757.1"/>
</dbReference>
<name>A0AA88KKB1_NAELO</name>
<evidence type="ECO:0000313" key="11">
    <source>
        <dbReference type="Proteomes" id="UP000816034"/>
    </source>
</evidence>
<feature type="domain" description="Helicase C-terminal" evidence="9">
    <location>
        <begin position="300"/>
        <end position="473"/>
    </location>
</feature>
<dbReference type="Gene3D" id="1.20.120.1080">
    <property type="match status" value="1"/>
</dbReference>
<accession>A0AA88KKB1</accession>
<comment type="caution">
    <text evidence="10">The sequence shown here is derived from an EMBL/GenBank/DDBJ whole genome shotgun (WGS) entry which is preliminary data.</text>
</comment>
<keyword evidence="5" id="KW-0067">ATP-binding</keyword>
<dbReference type="SMART" id="SM00490">
    <property type="entry name" value="HELICc"/>
    <property type="match status" value="1"/>
</dbReference>
<dbReference type="SMART" id="SM00487">
    <property type="entry name" value="DEXDc"/>
    <property type="match status" value="1"/>
</dbReference>
<dbReference type="GO" id="GO:0016787">
    <property type="term" value="F:hydrolase activity"/>
    <property type="evidence" value="ECO:0007669"/>
    <property type="project" value="UniProtKB-KW"/>
</dbReference>
<evidence type="ECO:0000259" key="8">
    <source>
        <dbReference type="PROSITE" id="PS51192"/>
    </source>
</evidence>
<sequence length="765" mass="86740">MKSTVESDAIMKSSESVLTPYHGNSKKRKGVMNHISENDYHLEDNSMSDDHHNPMKNNTKSKEEYKVVKSLPNTAKKTKLSSNEKYLKIQQERKSLPIYGAREALIDEFKKSKTIVVVGETGSGKTTQIPQFIFESGICGEGCVAITQPRRVAAISISRRVSEEMNVKLGEQVGYTIRFEDVSHPQKTRIKYLTDGMLLRESQIDPLLKRYSVIILDEAHERTLHTDVLFGVVKRLLSQRDDLKVIIMSATLEAQAFSKFYDNAKILYVSGRQFPVEILYTEQPIADYVDAAITTTFQIHLDEQTEQGESKGDILVFLTGQEEIEQVAKLLEQKAKLLPPESLKLMVCPIFSALPSEKQMEVFEPAPAGCRKVILATNIAETSITINGIRFVIDTGFVKSKAFNPLNGMESLALTPISKASARQRSGRAGRESSGKCYRLYTEEAYHSLDDFTLPEILRCNLSTVVLQLKSMGIEKVHKFDFMDKPPKESLKKSLETLYNLGALNDKGSLTELGVKMAGFPLEPMFAVSLLRSTEFGCTKEVLDIVSMLSVESIFYAPFHKREEANKIKMKFASRTGDHLTLLTAFREFNIVKKSAKEDIKKWCFDHYINYKSMTKVLEVRKQLSDYLLNMNIEIVSCGKDTAMVRKALCAGFFTNIAVRVPNKRMYRTVTDNIEVRVHPSSVLQDPFPDCVLFNQMILTTKQYIRDVCAIEGDWLKDVVPPQYRNVLWTQTANMLKETQEAKQTVEERTNKNKQQQAFVVKHTP</sequence>
<dbReference type="InterPro" id="IPR001650">
    <property type="entry name" value="Helicase_C-like"/>
</dbReference>
<dbReference type="GO" id="GO:0003725">
    <property type="term" value="F:double-stranded RNA binding"/>
    <property type="evidence" value="ECO:0007669"/>
    <property type="project" value="TreeGrafter"/>
</dbReference>
<feature type="region of interest" description="Disordered" evidence="7">
    <location>
        <begin position="1"/>
        <end position="28"/>
    </location>
</feature>
<dbReference type="PANTHER" id="PTHR18934">
    <property type="entry name" value="ATP-DEPENDENT RNA HELICASE"/>
    <property type="match status" value="1"/>
</dbReference>
<dbReference type="InterPro" id="IPR011709">
    <property type="entry name" value="DEAD-box_helicase_OB_fold"/>
</dbReference>
<reference evidence="10 11" key="1">
    <citation type="journal article" date="2018" name="BMC Genomics">
        <title>The genome of Naegleria lovaniensis, the basis for a comparative approach to unravel pathogenicity factors of the human pathogenic amoeba N. fowleri.</title>
        <authorList>
            <person name="Liechti N."/>
            <person name="Schurch N."/>
            <person name="Bruggmann R."/>
            <person name="Wittwer M."/>
        </authorList>
    </citation>
    <scope>NUCLEOTIDE SEQUENCE [LARGE SCALE GENOMIC DNA]</scope>
    <source>
        <strain evidence="10 11">ATCC 30569</strain>
    </source>
</reference>
<dbReference type="Pfam" id="PF00271">
    <property type="entry name" value="Helicase_C"/>
    <property type="match status" value="1"/>
</dbReference>
<dbReference type="PROSITE" id="PS00690">
    <property type="entry name" value="DEAH_ATP_HELICASE"/>
    <property type="match status" value="1"/>
</dbReference>
<dbReference type="SMART" id="SM00847">
    <property type="entry name" value="HA2"/>
    <property type="match status" value="1"/>
</dbReference>
<dbReference type="InterPro" id="IPR014001">
    <property type="entry name" value="Helicase_ATP-bd"/>
</dbReference>
<dbReference type="GO" id="GO:0005730">
    <property type="term" value="C:nucleolus"/>
    <property type="evidence" value="ECO:0007669"/>
    <property type="project" value="TreeGrafter"/>
</dbReference>
<dbReference type="PROSITE" id="PS51194">
    <property type="entry name" value="HELICASE_CTER"/>
    <property type="match status" value="1"/>
</dbReference>
<keyword evidence="3" id="KW-0378">Hydrolase</keyword>
<evidence type="ECO:0000256" key="3">
    <source>
        <dbReference type="ARBA" id="ARBA00022801"/>
    </source>
</evidence>
<dbReference type="GO" id="GO:0005524">
    <property type="term" value="F:ATP binding"/>
    <property type="evidence" value="ECO:0007669"/>
    <property type="project" value="UniProtKB-KW"/>
</dbReference>
<comment type="catalytic activity">
    <reaction evidence="6">
        <text>ATP + H2O = ADP + phosphate + H(+)</text>
        <dbReference type="Rhea" id="RHEA:13065"/>
        <dbReference type="ChEBI" id="CHEBI:15377"/>
        <dbReference type="ChEBI" id="CHEBI:15378"/>
        <dbReference type="ChEBI" id="CHEBI:30616"/>
        <dbReference type="ChEBI" id="CHEBI:43474"/>
        <dbReference type="ChEBI" id="CHEBI:456216"/>
        <dbReference type="EC" id="3.6.4.13"/>
    </reaction>
</comment>
<dbReference type="InterPro" id="IPR011545">
    <property type="entry name" value="DEAD/DEAH_box_helicase_dom"/>
</dbReference>
<dbReference type="FunFam" id="3.40.50.300:FF:000767">
    <property type="entry name" value="Putative ATP-dependent RNA helicase DHX35"/>
    <property type="match status" value="1"/>
</dbReference>
<dbReference type="Gene3D" id="3.40.50.300">
    <property type="entry name" value="P-loop containing nucleotide triphosphate hydrolases"/>
    <property type="match status" value="2"/>
</dbReference>
<proteinExistence type="predicted"/>
<dbReference type="GO" id="GO:0045943">
    <property type="term" value="P:positive regulation of transcription by RNA polymerase I"/>
    <property type="evidence" value="ECO:0007669"/>
    <property type="project" value="TreeGrafter"/>
</dbReference>
<evidence type="ECO:0000256" key="4">
    <source>
        <dbReference type="ARBA" id="ARBA00022806"/>
    </source>
</evidence>
<dbReference type="EMBL" id="PYSW02000015">
    <property type="protein sequence ID" value="KAG2386605.1"/>
    <property type="molecule type" value="Genomic_DNA"/>
</dbReference>
<dbReference type="GeneID" id="68094805"/>
<evidence type="ECO:0000259" key="9">
    <source>
        <dbReference type="PROSITE" id="PS51194"/>
    </source>
</evidence>
<dbReference type="InterPro" id="IPR002464">
    <property type="entry name" value="DNA/RNA_helicase_DEAH_CS"/>
</dbReference>
<evidence type="ECO:0000256" key="7">
    <source>
        <dbReference type="SAM" id="MobiDB-lite"/>
    </source>
</evidence>
<dbReference type="Pfam" id="PF00270">
    <property type="entry name" value="DEAD"/>
    <property type="match status" value="1"/>
</dbReference>
<dbReference type="Pfam" id="PF07717">
    <property type="entry name" value="OB_NTP_bind"/>
    <property type="match status" value="1"/>
</dbReference>
<dbReference type="SUPFAM" id="SSF52540">
    <property type="entry name" value="P-loop containing nucleoside triphosphate hydrolases"/>
    <property type="match status" value="1"/>
</dbReference>
<dbReference type="PANTHER" id="PTHR18934:SF118">
    <property type="entry name" value="ATP-DEPENDENT RNA HELICASE DHX33"/>
    <property type="match status" value="1"/>
</dbReference>
<keyword evidence="2" id="KW-0547">Nucleotide-binding</keyword>
<gene>
    <name evidence="10" type="ORF">C9374_002349</name>
</gene>
<evidence type="ECO:0000256" key="5">
    <source>
        <dbReference type="ARBA" id="ARBA00022840"/>
    </source>
</evidence>
<dbReference type="CDD" id="cd17978">
    <property type="entry name" value="DEXHc_DHX33"/>
    <property type="match status" value="1"/>
</dbReference>
<protein>
    <recommendedName>
        <fullName evidence="1">RNA helicase</fullName>
        <ecNumber evidence="1">3.6.4.13</ecNumber>
    </recommendedName>
</protein>
<dbReference type="CDD" id="cd18791">
    <property type="entry name" value="SF2_C_RHA"/>
    <property type="match status" value="1"/>
</dbReference>
<evidence type="ECO:0000313" key="10">
    <source>
        <dbReference type="EMBL" id="KAG2386605.1"/>
    </source>
</evidence>
<dbReference type="Proteomes" id="UP000816034">
    <property type="component" value="Unassembled WGS sequence"/>
</dbReference>
<evidence type="ECO:0000256" key="6">
    <source>
        <dbReference type="ARBA" id="ARBA00047984"/>
    </source>
</evidence>
<dbReference type="FunFam" id="1.20.120.1080:FF:000024">
    <property type="entry name" value="ATP-dependent RNA helicase DHX8"/>
    <property type="match status" value="1"/>
</dbReference>
<dbReference type="GO" id="GO:0003724">
    <property type="term" value="F:RNA helicase activity"/>
    <property type="evidence" value="ECO:0007669"/>
    <property type="project" value="UniProtKB-EC"/>
</dbReference>
<organism evidence="10 11">
    <name type="scientific">Naegleria lovaniensis</name>
    <name type="common">Amoeba</name>
    <dbReference type="NCBI Taxonomy" id="51637"/>
    <lineage>
        <taxon>Eukaryota</taxon>
        <taxon>Discoba</taxon>
        <taxon>Heterolobosea</taxon>
        <taxon>Tetramitia</taxon>
        <taxon>Eutetramitia</taxon>
        <taxon>Vahlkampfiidae</taxon>
        <taxon>Naegleria</taxon>
    </lineage>
</organism>
<dbReference type="InterPro" id="IPR048333">
    <property type="entry name" value="HA2_WH"/>
</dbReference>
<keyword evidence="11" id="KW-1185">Reference proteome</keyword>
<feature type="domain" description="Helicase ATP-binding" evidence="8">
    <location>
        <begin position="106"/>
        <end position="270"/>
    </location>
</feature>
<dbReference type="EC" id="3.6.4.13" evidence="1"/>
<dbReference type="FunFam" id="3.40.50.300:FF:000750">
    <property type="entry name" value="Putative ATP-dependent RNA helicase DHX33"/>
    <property type="match status" value="1"/>
</dbReference>
<dbReference type="Pfam" id="PF21010">
    <property type="entry name" value="HA2_C"/>
    <property type="match status" value="1"/>
</dbReference>